<proteinExistence type="predicted"/>
<dbReference type="Pfam" id="PF01761">
    <property type="entry name" value="DHQ_synthase"/>
    <property type="match status" value="1"/>
</dbReference>
<evidence type="ECO:0000259" key="7">
    <source>
        <dbReference type="Pfam" id="PF24621"/>
    </source>
</evidence>
<feature type="domain" description="3-dehydroquinate synthase N-terminal" evidence="6">
    <location>
        <begin position="79"/>
        <end position="192"/>
    </location>
</feature>
<dbReference type="GO" id="GO:0009073">
    <property type="term" value="P:aromatic amino acid family biosynthetic process"/>
    <property type="evidence" value="ECO:0007669"/>
    <property type="project" value="UniProtKB-KW"/>
</dbReference>
<comment type="cofactor">
    <cofactor evidence="1">
        <name>NAD(+)</name>
        <dbReference type="ChEBI" id="CHEBI:57540"/>
    </cofactor>
</comment>
<dbReference type="InterPro" id="IPR030960">
    <property type="entry name" value="DHQS/DOIS_N"/>
</dbReference>
<comment type="caution">
    <text evidence="8">The sequence shown here is derived from an EMBL/GenBank/DDBJ whole genome shotgun (WGS) entry which is preliminary data.</text>
</comment>
<gene>
    <name evidence="8" type="ORF">J0695_15975</name>
</gene>
<feature type="domain" description="3-dehydroquinate synthase C-terminal" evidence="7">
    <location>
        <begin position="194"/>
        <end position="320"/>
    </location>
</feature>
<sequence>MTAELTARFTVTYRYGVHFTTDALHPDDPTLAGVLRDGGSRVLAVLDAGLLAAQPALPDRLAAYGKRHSEHLEFAGEPIVLPAGERAKDGMWHGSALRGAVAERHLDRHAYVLAIGGGAILDAAGFAAATAHRGIRLIRMPSTVLAQADAGIGVKNGVNACGQKNFIGTFTPPRAVINDTSLLSTLSDRDWRSGTSEAVKIAALKDAEFFDRIEADAPALAARDSAAMHRLIRRCAQLHLEHITGAGDPFETGSGRPLDFGHWAAHKLEQLSGFRLRHGEAVALGVAIDTTYAHRTGLLPKSAWRRVMSLLAALGFQAYVPELADPRLPDGLGEFAEHIGGPLTLTTLTALGRGIDVRDIDLAAMTASIHHVNRWAQATR</sequence>
<keyword evidence="9" id="KW-1185">Reference proteome</keyword>
<keyword evidence="3" id="KW-0520">NAD</keyword>
<dbReference type="InterPro" id="IPR056179">
    <property type="entry name" value="DHQS_C"/>
</dbReference>
<dbReference type="AlphaFoldDB" id="A0A939JI37"/>
<dbReference type="EC" id="4.2.3.4" evidence="8"/>
<protein>
    <submittedName>
        <fullName evidence="8">3-dehydroquinate synthase</fullName>
        <ecNumber evidence="8">4.2.3.4</ecNumber>
    </submittedName>
</protein>
<evidence type="ECO:0000256" key="4">
    <source>
        <dbReference type="ARBA" id="ARBA00023141"/>
    </source>
</evidence>
<keyword evidence="5 8" id="KW-0456">Lyase</keyword>
<evidence type="ECO:0000256" key="1">
    <source>
        <dbReference type="ARBA" id="ARBA00001911"/>
    </source>
</evidence>
<evidence type="ECO:0000256" key="3">
    <source>
        <dbReference type="ARBA" id="ARBA00023027"/>
    </source>
</evidence>
<evidence type="ECO:0000313" key="9">
    <source>
        <dbReference type="Proteomes" id="UP000664167"/>
    </source>
</evidence>
<dbReference type="EMBL" id="JAFLRJ010000146">
    <property type="protein sequence ID" value="MBO0513287.1"/>
    <property type="molecule type" value="Genomic_DNA"/>
</dbReference>
<dbReference type="GO" id="GO:0003856">
    <property type="term" value="F:3-dehydroquinate synthase activity"/>
    <property type="evidence" value="ECO:0007669"/>
    <property type="project" value="UniProtKB-EC"/>
</dbReference>
<reference evidence="8" key="1">
    <citation type="submission" date="2021-03" db="EMBL/GenBank/DDBJ databases">
        <title>Streptomyces poriferae sp. nov., a novel marine sponge-derived Actinobacteria species with anti-MRSA activity.</title>
        <authorList>
            <person name="Sandoval-Powers M."/>
            <person name="Kralova S."/>
            <person name="Nguyen G.-S."/>
            <person name="Fawwal D."/>
            <person name="Degnes K."/>
            <person name="Klinkenberg G."/>
            <person name="Sletta H."/>
            <person name="Wentzel A."/>
            <person name="Liles M.R."/>
        </authorList>
    </citation>
    <scope>NUCLEOTIDE SEQUENCE</scope>
    <source>
        <strain evidence="8">DSM 41794</strain>
    </source>
</reference>
<dbReference type="Gene3D" id="3.40.50.1970">
    <property type="match status" value="1"/>
</dbReference>
<evidence type="ECO:0000313" key="8">
    <source>
        <dbReference type="EMBL" id="MBO0513287.1"/>
    </source>
</evidence>
<dbReference type="NCBIfam" id="NF004852">
    <property type="entry name" value="PRK06203.1"/>
    <property type="match status" value="1"/>
</dbReference>
<evidence type="ECO:0000259" key="6">
    <source>
        <dbReference type="Pfam" id="PF01761"/>
    </source>
</evidence>
<dbReference type="Pfam" id="PF24621">
    <property type="entry name" value="DHQS_C"/>
    <property type="match status" value="1"/>
</dbReference>
<keyword evidence="2" id="KW-0028">Amino-acid biosynthesis</keyword>
<evidence type="ECO:0000256" key="5">
    <source>
        <dbReference type="ARBA" id="ARBA00023239"/>
    </source>
</evidence>
<dbReference type="InterPro" id="IPR050071">
    <property type="entry name" value="Dehydroquinate_synthase"/>
</dbReference>
<dbReference type="GO" id="GO:0008652">
    <property type="term" value="P:amino acid biosynthetic process"/>
    <property type="evidence" value="ECO:0007669"/>
    <property type="project" value="UniProtKB-KW"/>
</dbReference>
<dbReference type="Gene3D" id="1.20.1090.10">
    <property type="entry name" value="Dehydroquinate synthase-like - alpha domain"/>
    <property type="match status" value="1"/>
</dbReference>
<organism evidence="8 9">
    <name type="scientific">Streptomyces beijiangensis</name>
    <dbReference type="NCBI Taxonomy" id="163361"/>
    <lineage>
        <taxon>Bacteria</taxon>
        <taxon>Bacillati</taxon>
        <taxon>Actinomycetota</taxon>
        <taxon>Actinomycetes</taxon>
        <taxon>Kitasatosporales</taxon>
        <taxon>Streptomycetaceae</taxon>
        <taxon>Streptomyces</taxon>
    </lineage>
</organism>
<dbReference type="PANTHER" id="PTHR43622">
    <property type="entry name" value="3-DEHYDROQUINATE SYNTHASE"/>
    <property type="match status" value="1"/>
</dbReference>
<name>A0A939JI37_9ACTN</name>
<dbReference type="PANTHER" id="PTHR43622:SF7">
    <property type="entry name" value="3-DEHYDROQUINATE SYNTHASE, CHLOROPLASTIC"/>
    <property type="match status" value="1"/>
</dbReference>
<keyword evidence="4" id="KW-0057">Aromatic amino acid biosynthesis</keyword>
<accession>A0A939JI37</accession>
<dbReference type="SUPFAM" id="SSF56796">
    <property type="entry name" value="Dehydroquinate synthase-like"/>
    <property type="match status" value="1"/>
</dbReference>
<dbReference type="RefSeq" id="WP_206962713.1">
    <property type="nucleotide sequence ID" value="NZ_BAAAJJ010000007.1"/>
</dbReference>
<evidence type="ECO:0000256" key="2">
    <source>
        <dbReference type="ARBA" id="ARBA00022605"/>
    </source>
</evidence>
<dbReference type="Proteomes" id="UP000664167">
    <property type="component" value="Unassembled WGS sequence"/>
</dbReference>